<dbReference type="Proteomes" id="UP000031512">
    <property type="component" value="Unassembled WGS sequence"/>
</dbReference>
<dbReference type="RefSeq" id="XP_004832130.1">
    <property type="nucleotide sequence ID" value="XM_004832073.1"/>
</dbReference>
<sequence>MDQKSSTDNKEALKHGSFVVNFSAISFGSGPSEFLTKRAESLDCDKTDTSPEIHEPTCYIVLRIRVLNKDCDAKHWGLCSEMVTRPLLAKYKKNDHGIVSCLLNHSETLPLYLQPGHEFYTRIQEGSDDTNCLFQSYKFLVCIGASVVRDGKVFCLGYGSRVLRAIDLFGKRLSATLTDNESDDVKANTSMLFFGINVKDIKWVPSDYVAMLKDYSHRKEDVLRETNMGFLIPETSDVCFQQVQSECPQDTNFIDIEDLLGENSDDIPKKKNHNSHKFRDLDSNRREVKSIEEKPANLSESLYIDTTKLISRTNSTFWPKQTFQCLVEIENKFMDECMQAQPLERILGDMLKSLYAITIDIGCSTLLNKLWIKKGHENTSISLVIAGSQSIPDIKLGPEMYEIAILLDLHFTSADLEAEMLETKLGYIKSYNQRFEISTIKIGKDLEDFKPFEERLSEFPEPLKSPNNSANDNNNEKNLKDIKNVVCRLNLSNEYTNANSQFFDKNESLVSLVSVPMEKNWALIKSKVYNVKSSSQGNDAIKFIWPNFV</sequence>
<name>L1LBX3_THEEQ</name>
<evidence type="ECO:0000313" key="1">
    <source>
        <dbReference type="EMBL" id="EKX72678.1"/>
    </source>
</evidence>
<evidence type="ECO:0000313" key="2">
    <source>
        <dbReference type="Proteomes" id="UP000031512"/>
    </source>
</evidence>
<dbReference type="AlphaFoldDB" id="L1LBX3"/>
<reference evidence="1 2" key="1">
    <citation type="journal article" date="2012" name="BMC Genomics">
        <title>Comparative genomic analysis and phylogenetic position of Theileria equi.</title>
        <authorList>
            <person name="Kappmeyer L.S."/>
            <person name="Thiagarajan M."/>
            <person name="Herndon D.R."/>
            <person name="Ramsay J.D."/>
            <person name="Caler E."/>
            <person name="Djikeng A."/>
            <person name="Gillespie J.J."/>
            <person name="Lau A.O."/>
            <person name="Roalson E.H."/>
            <person name="Silva J.C."/>
            <person name="Silva M.G."/>
            <person name="Suarez C.E."/>
            <person name="Ueti M.W."/>
            <person name="Nene V.M."/>
            <person name="Mealey R.H."/>
            <person name="Knowles D.P."/>
            <person name="Brayton K.A."/>
        </authorList>
    </citation>
    <scope>NUCLEOTIDE SEQUENCE [LARGE SCALE GENOMIC DNA]</scope>
    <source>
        <strain evidence="1 2">WA</strain>
    </source>
</reference>
<organism evidence="1 2">
    <name type="scientific">Theileria equi strain WA</name>
    <dbReference type="NCBI Taxonomy" id="1537102"/>
    <lineage>
        <taxon>Eukaryota</taxon>
        <taxon>Sar</taxon>
        <taxon>Alveolata</taxon>
        <taxon>Apicomplexa</taxon>
        <taxon>Aconoidasida</taxon>
        <taxon>Piroplasmida</taxon>
        <taxon>Theileriidae</taxon>
        <taxon>Theileria</taxon>
    </lineage>
</organism>
<protein>
    <submittedName>
        <fullName evidence="1">Uncharacterized protein</fullName>
    </submittedName>
</protein>
<dbReference type="VEuPathDB" id="PiroplasmaDB:BEWA_012370"/>
<comment type="caution">
    <text evidence="1">The sequence shown here is derived from an EMBL/GenBank/DDBJ whole genome shotgun (WGS) entry which is preliminary data.</text>
</comment>
<keyword evidence="2" id="KW-1185">Reference proteome</keyword>
<dbReference type="GeneID" id="15804313"/>
<dbReference type="EMBL" id="ACOU01000004">
    <property type="protein sequence ID" value="EKX72678.1"/>
    <property type="molecule type" value="Genomic_DNA"/>
</dbReference>
<proteinExistence type="predicted"/>
<dbReference type="OrthoDB" id="365891at2759"/>
<gene>
    <name evidence="1" type="ORF">BEWA_012370</name>
</gene>
<dbReference type="KEGG" id="beq:BEWA_012370"/>
<dbReference type="eggNOG" id="ENOG502TN50">
    <property type="taxonomic scope" value="Eukaryota"/>
</dbReference>
<accession>L1LBX3</accession>